<dbReference type="InterPro" id="IPR001261">
    <property type="entry name" value="ArgE/DapE_CS"/>
</dbReference>
<dbReference type="Gene3D" id="3.40.630.10">
    <property type="entry name" value="Zn peptidases"/>
    <property type="match status" value="1"/>
</dbReference>
<evidence type="ECO:0000256" key="2">
    <source>
        <dbReference type="ARBA" id="ARBA00006247"/>
    </source>
</evidence>
<gene>
    <name evidence="7" type="primary">Necator_chrV.g18832</name>
    <name evidence="7" type="ORF">RB195_014041</name>
</gene>
<dbReference type="SUPFAM" id="SSF53187">
    <property type="entry name" value="Zn-dependent exopeptidases"/>
    <property type="match status" value="1"/>
</dbReference>
<dbReference type="InterPro" id="IPR050072">
    <property type="entry name" value="Peptidase_M20A"/>
</dbReference>
<sequence length="431" mass="47392">MVTQTNSIHSYHADGEFFVWTDFCCSAQINSYIGAEGTRPISHGKPPATGTSSCHLNPLDSSRQVTQISRCPQSEASWLCTMAGSDFTDVEKLLLDYMRVDSTTEREGEFGEMLKVGLEQNGWIVVKQPLNGNSSRFNLLATRRPLEEFSPRVLFNSHLDTVPPFIPPTEDSQNIYGRGACDAKGQIACMVTAAQALVDKHPKTARELALLFVVDEEVNHTGMQKANEFTALQPEYLVVGEPTELKFATIQKGALKVVVRCKGKAGHSGYPSEGESAIHKLIPVLNDVLNYAWPKDDTYGATTVNIGIMEGGQAQNAWAENAYARIFVRVTTSVADAQKRLEEIVAGRANIEVISFNEPVVLSNPPLDYPTDQVAFNTDLPYYSRLSSLKGKYLFGAGTIKVAHSKHELVPKREIHACREALIALVLKLCS</sequence>
<reference evidence="7 8" key="1">
    <citation type="submission" date="2023-08" db="EMBL/GenBank/DDBJ databases">
        <title>A Necator americanus chromosomal reference genome.</title>
        <authorList>
            <person name="Ilik V."/>
            <person name="Petrzelkova K.J."/>
            <person name="Pardy F."/>
            <person name="Fuh T."/>
            <person name="Niatou-Singa F.S."/>
            <person name="Gouil Q."/>
            <person name="Baker L."/>
            <person name="Ritchie M.E."/>
            <person name="Jex A.R."/>
            <person name="Gazzola D."/>
            <person name="Li H."/>
            <person name="Toshio Fujiwara R."/>
            <person name="Zhan B."/>
            <person name="Aroian R.V."/>
            <person name="Pafco B."/>
            <person name="Schwarz E.M."/>
        </authorList>
    </citation>
    <scope>NUCLEOTIDE SEQUENCE [LARGE SCALE GENOMIC DNA]</scope>
    <source>
        <strain evidence="7 8">Aroian</strain>
        <tissue evidence="7">Whole animal</tissue>
    </source>
</reference>
<dbReference type="SUPFAM" id="SSF55031">
    <property type="entry name" value="Bacterial exopeptidase dimerisation domain"/>
    <property type="match status" value="1"/>
</dbReference>
<comment type="similarity">
    <text evidence="2">Belongs to the peptidase M20A family.</text>
</comment>
<comment type="caution">
    <text evidence="7">The sequence shown here is derived from an EMBL/GenBank/DDBJ whole genome shotgun (WGS) entry which is preliminary data.</text>
</comment>
<evidence type="ECO:0000256" key="1">
    <source>
        <dbReference type="ARBA" id="ARBA00001947"/>
    </source>
</evidence>
<evidence type="ECO:0000256" key="4">
    <source>
        <dbReference type="ARBA" id="ARBA00022801"/>
    </source>
</evidence>
<evidence type="ECO:0000256" key="3">
    <source>
        <dbReference type="ARBA" id="ARBA00022723"/>
    </source>
</evidence>
<dbReference type="InterPro" id="IPR011650">
    <property type="entry name" value="Peptidase_M20_dimer"/>
</dbReference>
<evidence type="ECO:0000313" key="8">
    <source>
        <dbReference type="Proteomes" id="UP001303046"/>
    </source>
</evidence>
<proteinExistence type="inferred from homology"/>
<name>A0ABR1DYC6_NECAM</name>
<keyword evidence="3" id="KW-0479">Metal-binding</keyword>
<dbReference type="PROSITE" id="PS00758">
    <property type="entry name" value="ARGE_DAPE_CPG2_1"/>
    <property type="match status" value="1"/>
</dbReference>
<dbReference type="Gene3D" id="3.30.70.360">
    <property type="match status" value="1"/>
</dbReference>
<evidence type="ECO:0000256" key="5">
    <source>
        <dbReference type="ARBA" id="ARBA00022833"/>
    </source>
</evidence>
<dbReference type="EMBL" id="JAVFWL010000005">
    <property type="protein sequence ID" value="KAK6755435.1"/>
    <property type="molecule type" value="Genomic_DNA"/>
</dbReference>
<dbReference type="Proteomes" id="UP001303046">
    <property type="component" value="Unassembled WGS sequence"/>
</dbReference>
<dbReference type="Pfam" id="PF07687">
    <property type="entry name" value="M20_dimer"/>
    <property type="match status" value="1"/>
</dbReference>
<feature type="domain" description="Peptidase M20 dimerisation" evidence="6">
    <location>
        <begin position="251"/>
        <end position="345"/>
    </location>
</feature>
<accession>A0ABR1DYC6</accession>
<dbReference type="PANTHER" id="PTHR43808">
    <property type="entry name" value="ACETYLORNITHINE DEACETYLASE"/>
    <property type="match status" value="1"/>
</dbReference>
<dbReference type="Pfam" id="PF01546">
    <property type="entry name" value="Peptidase_M20"/>
    <property type="match status" value="1"/>
</dbReference>
<dbReference type="InterPro" id="IPR002933">
    <property type="entry name" value="Peptidase_M20"/>
</dbReference>
<dbReference type="InterPro" id="IPR036264">
    <property type="entry name" value="Bact_exopeptidase_dim_dom"/>
</dbReference>
<evidence type="ECO:0000259" key="6">
    <source>
        <dbReference type="Pfam" id="PF07687"/>
    </source>
</evidence>
<dbReference type="PANTHER" id="PTHR43808:SF8">
    <property type="entry name" value="PEPTIDASE M20 DIMERISATION DOMAIN-CONTAINING PROTEIN"/>
    <property type="match status" value="1"/>
</dbReference>
<keyword evidence="4" id="KW-0378">Hydrolase</keyword>
<organism evidence="7 8">
    <name type="scientific">Necator americanus</name>
    <name type="common">Human hookworm</name>
    <dbReference type="NCBI Taxonomy" id="51031"/>
    <lineage>
        <taxon>Eukaryota</taxon>
        <taxon>Metazoa</taxon>
        <taxon>Ecdysozoa</taxon>
        <taxon>Nematoda</taxon>
        <taxon>Chromadorea</taxon>
        <taxon>Rhabditida</taxon>
        <taxon>Rhabditina</taxon>
        <taxon>Rhabditomorpha</taxon>
        <taxon>Strongyloidea</taxon>
        <taxon>Ancylostomatidae</taxon>
        <taxon>Bunostominae</taxon>
        <taxon>Necator</taxon>
    </lineage>
</organism>
<keyword evidence="5" id="KW-0862">Zinc</keyword>
<dbReference type="PROSITE" id="PS00759">
    <property type="entry name" value="ARGE_DAPE_CPG2_2"/>
    <property type="match status" value="1"/>
</dbReference>
<keyword evidence="8" id="KW-1185">Reference proteome</keyword>
<evidence type="ECO:0000313" key="7">
    <source>
        <dbReference type="EMBL" id="KAK6755435.1"/>
    </source>
</evidence>
<protein>
    <recommendedName>
        <fullName evidence="6">Peptidase M20 dimerisation domain-containing protein</fullName>
    </recommendedName>
</protein>
<comment type="cofactor">
    <cofactor evidence="1">
        <name>Zn(2+)</name>
        <dbReference type="ChEBI" id="CHEBI:29105"/>
    </cofactor>
</comment>